<evidence type="ECO:0000313" key="2">
    <source>
        <dbReference type="Proteomes" id="UP001195483"/>
    </source>
</evidence>
<dbReference type="Gene3D" id="2.120.10.30">
    <property type="entry name" value="TolB, C-terminal domain"/>
    <property type="match status" value="1"/>
</dbReference>
<evidence type="ECO:0000313" key="1">
    <source>
        <dbReference type="EMBL" id="KAK3609028.1"/>
    </source>
</evidence>
<proteinExistence type="predicted"/>
<dbReference type="AlphaFoldDB" id="A0AAE0WBC5"/>
<gene>
    <name evidence="1" type="ORF">CHS0354_020691</name>
</gene>
<dbReference type="SUPFAM" id="SSF63829">
    <property type="entry name" value="Calcium-dependent phosphotriesterase"/>
    <property type="match status" value="1"/>
</dbReference>
<reference evidence="1" key="2">
    <citation type="journal article" date="2021" name="Genome Biol. Evol.">
        <title>Developing a high-quality reference genome for a parasitic bivalve with doubly uniparental inheritance (Bivalvia: Unionida).</title>
        <authorList>
            <person name="Smith C.H."/>
        </authorList>
    </citation>
    <scope>NUCLEOTIDE SEQUENCE</scope>
    <source>
        <strain evidence="1">CHS0354</strain>
        <tissue evidence="1">Mantle</tissue>
    </source>
</reference>
<organism evidence="1 2">
    <name type="scientific">Potamilus streckersoni</name>
    <dbReference type="NCBI Taxonomy" id="2493646"/>
    <lineage>
        <taxon>Eukaryota</taxon>
        <taxon>Metazoa</taxon>
        <taxon>Spiralia</taxon>
        <taxon>Lophotrochozoa</taxon>
        <taxon>Mollusca</taxon>
        <taxon>Bivalvia</taxon>
        <taxon>Autobranchia</taxon>
        <taxon>Heteroconchia</taxon>
        <taxon>Palaeoheterodonta</taxon>
        <taxon>Unionida</taxon>
        <taxon>Unionoidea</taxon>
        <taxon>Unionidae</taxon>
        <taxon>Ambleminae</taxon>
        <taxon>Lampsilini</taxon>
        <taxon>Potamilus</taxon>
    </lineage>
</organism>
<dbReference type="InterPro" id="IPR011042">
    <property type="entry name" value="6-blade_b-propeller_TolB-like"/>
</dbReference>
<reference evidence="1" key="3">
    <citation type="submission" date="2023-05" db="EMBL/GenBank/DDBJ databases">
        <authorList>
            <person name="Smith C.H."/>
        </authorList>
    </citation>
    <scope>NUCLEOTIDE SEQUENCE</scope>
    <source>
        <strain evidence="1">CHS0354</strain>
        <tissue evidence="1">Mantle</tissue>
    </source>
</reference>
<name>A0AAE0WBC5_9BIVA</name>
<sequence>MKVSEFKVKVSGDTYLCHISDILHLKNSRILLTDYKNSKIKMFGRDYKYQENMTLQGGPWSVCSLSYTKLAVTIPHSKTIQIIGITAKMLKVRDIRTRLQCWGIAVVKDQLDMTNATGVDTDREGNTYLGGYVSQCVQQISAEGKLIKTLISKKAEGKNPFMVRFYTDKDRFILTYGNSDTVEVYDLRV</sequence>
<keyword evidence="2" id="KW-1185">Reference proteome</keyword>
<comment type="caution">
    <text evidence="1">The sequence shown here is derived from an EMBL/GenBank/DDBJ whole genome shotgun (WGS) entry which is preliminary data.</text>
</comment>
<protein>
    <submittedName>
        <fullName evidence="1">Uncharacterized protein</fullName>
    </submittedName>
</protein>
<dbReference type="EMBL" id="JAEAOA010001261">
    <property type="protein sequence ID" value="KAK3609028.1"/>
    <property type="molecule type" value="Genomic_DNA"/>
</dbReference>
<dbReference type="Proteomes" id="UP001195483">
    <property type="component" value="Unassembled WGS sequence"/>
</dbReference>
<accession>A0AAE0WBC5</accession>
<reference evidence="1" key="1">
    <citation type="journal article" date="2021" name="Genome Biol. Evol.">
        <title>A High-Quality Reference Genome for a Parasitic Bivalve with Doubly Uniparental Inheritance (Bivalvia: Unionida).</title>
        <authorList>
            <person name="Smith C.H."/>
        </authorList>
    </citation>
    <scope>NUCLEOTIDE SEQUENCE</scope>
    <source>
        <strain evidence="1">CHS0354</strain>
    </source>
</reference>